<evidence type="ECO:0000256" key="10">
    <source>
        <dbReference type="ARBA" id="ARBA00023136"/>
    </source>
</evidence>
<dbReference type="GO" id="GO:0016020">
    <property type="term" value="C:membrane"/>
    <property type="evidence" value="ECO:0007669"/>
    <property type="project" value="UniProtKB-SubCell"/>
</dbReference>
<keyword evidence="4" id="KW-0812">Transmembrane</keyword>
<keyword evidence="9" id="KW-0503">Monooxygenase</keyword>
<dbReference type="Proteomes" id="UP001140206">
    <property type="component" value="Chromosome 3"/>
</dbReference>
<evidence type="ECO:0000313" key="13">
    <source>
        <dbReference type="Proteomes" id="UP001140206"/>
    </source>
</evidence>
<feature type="binding site" description="axial binding residue" evidence="11">
    <location>
        <position position="510"/>
    </location>
    <ligand>
        <name>heme</name>
        <dbReference type="ChEBI" id="CHEBI:30413"/>
    </ligand>
    <ligandPart>
        <name>Fe</name>
        <dbReference type="ChEBI" id="CHEBI:18248"/>
    </ligandPart>
</feature>
<dbReference type="InterPro" id="IPR002401">
    <property type="entry name" value="Cyt_P450_E_grp-I"/>
</dbReference>
<sequence length="562" mass="63769">MGPNCSQSKFCNLQSSTKEKKKKLKWPSCKKIFPFLPYIIFSLPPELTPHSPKSLPFSTMSPLFPTIAILLLPLLLRFLYNQLYLPYLASLRFSRQGITGPTRRLISGNAPDYRAVLSKAQSTPLPCIHHDVIDRVAPFFSQWMAQFGCPFVYWLGSLPRLVITDPDLVKTVLLDTTGLFRKRQGGNNPLARQLIGEGLPGLDGSKWAHHRRIIAPAFNMERVKAWIPEIAMTSSSMLDKWVLQGGVRTEFEIDVHREFLTFSADVISRVAFGSSYEEGKRVFELQDEQACLVSIAMRSIYIPGFRFIPTKKNQMRRKINKEIRDSLRKLIQANRTKCEDSKNLLGLMLAASKTDGQEMGIEEIIDECKAFYFAGKETTSNLLTWVVLLLALHPEWQHKAREEVMGVCGKDRYPSGDDLANLRTVSMILKETLRLYPPAVFLNRIATKDTKLGKYDIPKGTQVQLPVIYLHHDTKIWGPDSHEFNPQRFAEGTSYHLGAYLPFGAGPAICVGQNLANVEAKVALVMILQRFEFQVSPSYMHAPMMFMTLQPQYGVQVLFHKI</sequence>
<accession>A0AAV8DXL3</accession>
<evidence type="ECO:0000256" key="2">
    <source>
        <dbReference type="ARBA" id="ARBA00010617"/>
    </source>
</evidence>
<dbReference type="AlphaFoldDB" id="A0AAV8DXL3"/>
<comment type="cofactor">
    <cofactor evidence="11">
        <name>heme</name>
        <dbReference type="ChEBI" id="CHEBI:30413"/>
    </cofactor>
</comment>
<evidence type="ECO:0000256" key="11">
    <source>
        <dbReference type="PIRSR" id="PIRSR602401-1"/>
    </source>
</evidence>
<keyword evidence="3 11" id="KW-0349">Heme</keyword>
<reference evidence="12" key="1">
    <citation type="submission" date="2022-08" db="EMBL/GenBank/DDBJ databases">
        <authorList>
            <person name="Marques A."/>
        </authorList>
    </citation>
    <scope>NUCLEOTIDE SEQUENCE</scope>
    <source>
        <strain evidence="12">RhyPub2mFocal</strain>
        <tissue evidence="12">Leaves</tissue>
    </source>
</reference>
<dbReference type="GO" id="GO:0004497">
    <property type="term" value="F:monooxygenase activity"/>
    <property type="evidence" value="ECO:0007669"/>
    <property type="project" value="UniProtKB-KW"/>
</dbReference>
<dbReference type="PRINTS" id="PR00385">
    <property type="entry name" value="P450"/>
</dbReference>
<keyword evidence="10" id="KW-0472">Membrane</keyword>
<dbReference type="Pfam" id="PF00067">
    <property type="entry name" value="p450"/>
    <property type="match status" value="1"/>
</dbReference>
<gene>
    <name evidence="12" type="ORF">LUZ62_056956</name>
</gene>
<evidence type="ECO:0000256" key="1">
    <source>
        <dbReference type="ARBA" id="ARBA00004370"/>
    </source>
</evidence>
<proteinExistence type="inferred from homology"/>
<comment type="caution">
    <text evidence="12">The sequence shown here is derived from an EMBL/GenBank/DDBJ whole genome shotgun (WGS) entry which is preliminary data.</text>
</comment>
<protein>
    <submittedName>
        <fullName evidence="12">Cytochrome P450 734A1</fullName>
    </submittedName>
</protein>
<dbReference type="GO" id="GO:0006629">
    <property type="term" value="P:lipid metabolic process"/>
    <property type="evidence" value="ECO:0007669"/>
    <property type="project" value="UniProtKB-ARBA"/>
</dbReference>
<keyword evidence="13" id="KW-1185">Reference proteome</keyword>
<dbReference type="GO" id="GO:0016705">
    <property type="term" value="F:oxidoreductase activity, acting on paired donors, with incorporation or reduction of molecular oxygen"/>
    <property type="evidence" value="ECO:0007669"/>
    <property type="project" value="InterPro"/>
</dbReference>
<evidence type="ECO:0000256" key="9">
    <source>
        <dbReference type="ARBA" id="ARBA00023033"/>
    </source>
</evidence>
<dbReference type="Gene3D" id="1.10.630.10">
    <property type="entry name" value="Cytochrome P450"/>
    <property type="match status" value="1"/>
</dbReference>
<dbReference type="GO" id="GO:0005506">
    <property type="term" value="F:iron ion binding"/>
    <property type="evidence" value="ECO:0007669"/>
    <property type="project" value="InterPro"/>
</dbReference>
<keyword evidence="5 11" id="KW-0479">Metal-binding</keyword>
<dbReference type="InterPro" id="IPR001128">
    <property type="entry name" value="Cyt_P450"/>
</dbReference>
<dbReference type="PANTHER" id="PTHR24282">
    <property type="entry name" value="CYTOCHROME P450 FAMILY MEMBER"/>
    <property type="match status" value="1"/>
</dbReference>
<dbReference type="GO" id="GO:0020037">
    <property type="term" value="F:heme binding"/>
    <property type="evidence" value="ECO:0007669"/>
    <property type="project" value="InterPro"/>
</dbReference>
<keyword evidence="6" id="KW-1133">Transmembrane helix</keyword>
<evidence type="ECO:0000256" key="7">
    <source>
        <dbReference type="ARBA" id="ARBA00023002"/>
    </source>
</evidence>
<evidence type="ECO:0000313" key="12">
    <source>
        <dbReference type="EMBL" id="KAJ4772699.1"/>
    </source>
</evidence>
<keyword evidence="8 11" id="KW-0408">Iron</keyword>
<organism evidence="12 13">
    <name type="scientific">Rhynchospora pubera</name>
    <dbReference type="NCBI Taxonomy" id="906938"/>
    <lineage>
        <taxon>Eukaryota</taxon>
        <taxon>Viridiplantae</taxon>
        <taxon>Streptophyta</taxon>
        <taxon>Embryophyta</taxon>
        <taxon>Tracheophyta</taxon>
        <taxon>Spermatophyta</taxon>
        <taxon>Magnoliopsida</taxon>
        <taxon>Liliopsida</taxon>
        <taxon>Poales</taxon>
        <taxon>Cyperaceae</taxon>
        <taxon>Cyperoideae</taxon>
        <taxon>Rhynchosporeae</taxon>
        <taxon>Rhynchospora</taxon>
    </lineage>
</organism>
<evidence type="ECO:0000256" key="4">
    <source>
        <dbReference type="ARBA" id="ARBA00022692"/>
    </source>
</evidence>
<dbReference type="InterPro" id="IPR050665">
    <property type="entry name" value="Cytochrome_P450_Monooxygen"/>
</dbReference>
<dbReference type="PANTHER" id="PTHR24282:SF211">
    <property type="entry name" value="CYTOCHROME P450-RELATED"/>
    <property type="match status" value="1"/>
</dbReference>
<evidence type="ECO:0000256" key="3">
    <source>
        <dbReference type="ARBA" id="ARBA00022617"/>
    </source>
</evidence>
<name>A0AAV8DXL3_9POAL</name>
<evidence type="ECO:0000256" key="8">
    <source>
        <dbReference type="ARBA" id="ARBA00023004"/>
    </source>
</evidence>
<evidence type="ECO:0000256" key="5">
    <source>
        <dbReference type="ARBA" id="ARBA00022723"/>
    </source>
</evidence>
<dbReference type="PRINTS" id="PR00463">
    <property type="entry name" value="EP450I"/>
</dbReference>
<dbReference type="SUPFAM" id="SSF48264">
    <property type="entry name" value="Cytochrome P450"/>
    <property type="match status" value="1"/>
</dbReference>
<comment type="similarity">
    <text evidence="2">Belongs to the cytochrome P450 family.</text>
</comment>
<dbReference type="EMBL" id="JAMFTS010000003">
    <property type="protein sequence ID" value="KAJ4772699.1"/>
    <property type="molecule type" value="Genomic_DNA"/>
</dbReference>
<keyword evidence="7" id="KW-0560">Oxidoreductase</keyword>
<dbReference type="InterPro" id="IPR036396">
    <property type="entry name" value="Cyt_P450_sf"/>
</dbReference>
<evidence type="ECO:0000256" key="6">
    <source>
        <dbReference type="ARBA" id="ARBA00022989"/>
    </source>
</evidence>
<comment type="subcellular location">
    <subcellularLocation>
        <location evidence="1">Membrane</location>
    </subcellularLocation>
</comment>